<evidence type="ECO:0000313" key="3">
    <source>
        <dbReference type="Proteomes" id="UP000645217"/>
    </source>
</evidence>
<dbReference type="SUPFAM" id="SSF52833">
    <property type="entry name" value="Thioredoxin-like"/>
    <property type="match status" value="1"/>
</dbReference>
<dbReference type="EMBL" id="BMNT01000013">
    <property type="protein sequence ID" value="GGK82974.1"/>
    <property type="molecule type" value="Genomic_DNA"/>
</dbReference>
<dbReference type="AlphaFoldDB" id="A0A917R1T0"/>
<dbReference type="InterPro" id="IPR036249">
    <property type="entry name" value="Thioredoxin-like_sf"/>
</dbReference>
<evidence type="ECO:0000313" key="2">
    <source>
        <dbReference type="EMBL" id="GGK82974.1"/>
    </source>
</evidence>
<reference evidence="2" key="2">
    <citation type="submission" date="2020-09" db="EMBL/GenBank/DDBJ databases">
        <authorList>
            <person name="Sun Q."/>
            <person name="Ohkuma M."/>
        </authorList>
    </citation>
    <scope>NUCLEOTIDE SEQUENCE</scope>
    <source>
        <strain evidence="2">JCM 13064</strain>
    </source>
</reference>
<gene>
    <name evidence="2" type="ORF">GCM10007964_26920</name>
</gene>
<proteinExistence type="predicted"/>
<accession>A0A917R1T0</accession>
<dbReference type="RefSeq" id="WP_189163319.1">
    <property type="nucleotide sequence ID" value="NZ_BMNT01000013.1"/>
</dbReference>
<reference evidence="2" key="1">
    <citation type="journal article" date="2014" name="Int. J. Syst. Evol. Microbiol.">
        <title>Complete genome sequence of Corynebacterium casei LMG S-19264T (=DSM 44701T), isolated from a smear-ripened cheese.</title>
        <authorList>
            <consortium name="US DOE Joint Genome Institute (JGI-PGF)"/>
            <person name="Walter F."/>
            <person name="Albersmeier A."/>
            <person name="Kalinowski J."/>
            <person name="Ruckert C."/>
        </authorList>
    </citation>
    <scope>NUCLEOTIDE SEQUENCE</scope>
    <source>
        <strain evidence="2">JCM 13064</strain>
    </source>
</reference>
<keyword evidence="3" id="KW-1185">Reference proteome</keyword>
<organism evidence="2 3">
    <name type="scientific">Sphaerisporangium melleum</name>
    <dbReference type="NCBI Taxonomy" id="321316"/>
    <lineage>
        <taxon>Bacteria</taxon>
        <taxon>Bacillati</taxon>
        <taxon>Actinomycetota</taxon>
        <taxon>Actinomycetes</taxon>
        <taxon>Streptosporangiales</taxon>
        <taxon>Streptosporangiaceae</taxon>
        <taxon>Sphaerisporangium</taxon>
    </lineage>
</organism>
<name>A0A917R1T0_9ACTN</name>
<keyword evidence="1" id="KW-1133">Transmembrane helix</keyword>
<keyword evidence="1" id="KW-0812">Transmembrane</keyword>
<dbReference type="Proteomes" id="UP000645217">
    <property type="component" value="Unassembled WGS sequence"/>
</dbReference>
<dbReference type="Gene3D" id="3.40.30.10">
    <property type="entry name" value="Glutaredoxin"/>
    <property type="match status" value="1"/>
</dbReference>
<evidence type="ECO:0008006" key="4">
    <source>
        <dbReference type="Google" id="ProtNLM"/>
    </source>
</evidence>
<evidence type="ECO:0000256" key="1">
    <source>
        <dbReference type="SAM" id="Phobius"/>
    </source>
</evidence>
<comment type="caution">
    <text evidence="2">The sequence shown here is derived from an EMBL/GenBank/DDBJ whole genome shotgun (WGS) entry which is preliminary data.</text>
</comment>
<feature type="transmembrane region" description="Helical" evidence="1">
    <location>
        <begin position="6"/>
        <end position="26"/>
    </location>
</feature>
<protein>
    <recommendedName>
        <fullName evidence="4">Thioredoxin domain-containing protein</fullName>
    </recommendedName>
</protein>
<sequence length="185" mass="19713">MSVVSVAISLVGLLSMLNFILLIGVIRRLRHGTNSTGLQTRSLPEIKSLPAGTPISDFQSITVDQAPLSRNDLQDGMTVGFFMVDCGTCHEKLPYFISAAQRGETKEQVIAVVVGDAIAAEEMVTQLTSVGRVIVEDHFGPVATAFAVSSFPTMCSVRRDGDELFIGSTRTASNPTSLPTPANTI</sequence>
<keyword evidence="1" id="KW-0472">Membrane</keyword>